<keyword evidence="1" id="KW-1133">Transmembrane helix</keyword>
<dbReference type="PROSITE" id="PS51318">
    <property type="entry name" value="TAT"/>
    <property type="match status" value="1"/>
</dbReference>
<keyword evidence="1" id="KW-0472">Membrane</keyword>
<dbReference type="InterPro" id="IPR006311">
    <property type="entry name" value="TAT_signal"/>
</dbReference>
<reference evidence="2" key="1">
    <citation type="submission" date="2021-01" db="EMBL/GenBank/DDBJ databases">
        <title>Whole genome shotgun sequence of Virgisporangium ochraceum NBRC 16418.</title>
        <authorList>
            <person name="Komaki H."/>
            <person name="Tamura T."/>
        </authorList>
    </citation>
    <scope>NUCLEOTIDE SEQUENCE</scope>
    <source>
        <strain evidence="2">NBRC 16418</strain>
    </source>
</reference>
<gene>
    <name evidence="2" type="ORF">Voc01_070540</name>
</gene>
<accession>A0A8J3ZXX7</accession>
<dbReference type="InterPro" id="IPR047789">
    <property type="entry name" value="CU044_5270-like"/>
</dbReference>
<dbReference type="Proteomes" id="UP000635606">
    <property type="component" value="Unassembled WGS sequence"/>
</dbReference>
<dbReference type="AlphaFoldDB" id="A0A8J3ZXX7"/>
<keyword evidence="3" id="KW-1185">Reference proteome</keyword>
<evidence type="ECO:0000313" key="2">
    <source>
        <dbReference type="EMBL" id="GIJ72137.1"/>
    </source>
</evidence>
<dbReference type="NCBIfam" id="NF038083">
    <property type="entry name" value="CU044_5270_fam"/>
    <property type="match status" value="1"/>
</dbReference>
<keyword evidence="1" id="KW-0812">Transmembrane</keyword>
<proteinExistence type="predicted"/>
<comment type="caution">
    <text evidence="2">The sequence shown here is derived from an EMBL/GenBank/DDBJ whole genome shotgun (WGS) entry which is preliminary data.</text>
</comment>
<name>A0A8J3ZXX7_9ACTN</name>
<protein>
    <recommendedName>
        <fullName evidence="4">CU044_5270 family protein</fullName>
    </recommendedName>
</protein>
<evidence type="ECO:0000256" key="1">
    <source>
        <dbReference type="SAM" id="Phobius"/>
    </source>
</evidence>
<dbReference type="EMBL" id="BOPH01000097">
    <property type="protein sequence ID" value="GIJ72137.1"/>
    <property type="molecule type" value="Genomic_DNA"/>
</dbReference>
<dbReference type="RefSeq" id="WP_203931994.1">
    <property type="nucleotide sequence ID" value="NZ_BOPH01000097.1"/>
</dbReference>
<evidence type="ECO:0000313" key="3">
    <source>
        <dbReference type="Proteomes" id="UP000635606"/>
    </source>
</evidence>
<evidence type="ECO:0008006" key="4">
    <source>
        <dbReference type="Google" id="ProtNLM"/>
    </source>
</evidence>
<organism evidence="2 3">
    <name type="scientific">Virgisporangium ochraceum</name>
    <dbReference type="NCBI Taxonomy" id="65505"/>
    <lineage>
        <taxon>Bacteria</taxon>
        <taxon>Bacillati</taxon>
        <taxon>Actinomycetota</taxon>
        <taxon>Actinomycetes</taxon>
        <taxon>Micromonosporales</taxon>
        <taxon>Micromonosporaceae</taxon>
        <taxon>Virgisporangium</taxon>
    </lineage>
</organism>
<feature type="transmembrane region" description="Helical" evidence="1">
    <location>
        <begin position="48"/>
        <end position="72"/>
    </location>
</feature>
<sequence>MSPNDREELARLVPAPVERDLPGDRHHQLEEFLMSEIRRTRPAQARRSVLVTSAVTAVAAVAAAVGVGVAVAGQPRDGRVAPGPAPLSGQQLLLAAADAAQRQPEGTGTYWHVTIVAKDGTGSATDRWETWADRDGANWVRFPGGIPDPSVSGKRIHTPVRWGDRGFSLCGPDITFAELQGLPTTPDALTAAVSAILDRAETLAAPERRRRVLYGLIALVSQLPAPPKVRAAAFQAIAAYPDVVNAGPVDGGQALRIPIHEGAQARVVIDPVAARIRETDFLVLGDFTLYATDGGSSTVTAGWTDSLPA</sequence>